<evidence type="ECO:0000256" key="5">
    <source>
        <dbReference type="ARBA" id="ARBA00023284"/>
    </source>
</evidence>
<dbReference type="GO" id="GO:0016491">
    <property type="term" value="F:oxidoreductase activity"/>
    <property type="evidence" value="ECO:0007669"/>
    <property type="project" value="UniProtKB-KW"/>
</dbReference>
<name>A0A1G2URY5_9BACT</name>
<dbReference type="Gene3D" id="3.40.30.10">
    <property type="entry name" value="Glutaredoxin"/>
    <property type="match status" value="1"/>
</dbReference>
<sequence length="217" mass="24138">MAGGIYLNGRIAKDSPTPVQKQQLASQNLSDTVRPIDANDHILGSSKARVLVVEYSDTECPFCKMFHSTMLSIMQQYGKDEKVAWVYRHYPIAELHPKAFKEAEATECAASLGGNSKFWEYVNKIYEVTPSNNGLDPKELTNIATEIGLSSKDFNVCLDSEEFAQRVNLDMKNGQEIGVSGTPYSIIIDTKSNSYYEIIGAQPYAQVKQVIDLLLQS</sequence>
<dbReference type="EMBL" id="MHWS01000016">
    <property type="protein sequence ID" value="OHB12128.1"/>
    <property type="molecule type" value="Genomic_DNA"/>
</dbReference>
<dbReference type="InterPro" id="IPR013766">
    <property type="entry name" value="Thioredoxin_domain"/>
</dbReference>
<keyword evidence="4" id="KW-1015">Disulfide bond</keyword>
<evidence type="ECO:0000256" key="3">
    <source>
        <dbReference type="ARBA" id="ARBA00023002"/>
    </source>
</evidence>
<reference evidence="7 8" key="1">
    <citation type="journal article" date="2016" name="Nat. Commun.">
        <title>Thousands of microbial genomes shed light on interconnected biogeochemical processes in an aquifer system.</title>
        <authorList>
            <person name="Anantharaman K."/>
            <person name="Brown C.T."/>
            <person name="Hug L.A."/>
            <person name="Sharon I."/>
            <person name="Castelle C.J."/>
            <person name="Probst A.J."/>
            <person name="Thomas B.C."/>
            <person name="Singh A."/>
            <person name="Wilkins M.J."/>
            <person name="Karaoz U."/>
            <person name="Brodie E.L."/>
            <person name="Williams K.H."/>
            <person name="Hubbard S.S."/>
            <person name="Banfield J.F."/>
        </authorList>
    </citation>
    <scope>NUCLEOTIDE SEQUENCE [LARGE SCALE GENOMIC DNA]</scope>
</reference>
<evidence type="ECO:0000313" key="8">
    <source>
        <dbReference type="Proteomes" id="UP000177276"/>
    </source>
</evidence>
<accession>A0A1G2URY5</accession>
<evidence type="ECO:0000256" key="1">
    <source>
        <dbReference type="ARBA" id="ARBA00005791"/>
    </source>
</evidence>
<dbReference type="AlphaFoldDB" id="A0A1G2URY5"/>
<keyword evidence="2" id="KW-0732">Signal</keyword>
<dbReference type="SUPFAM" id="SSF52833">
    <property type="entry name" value="Thioredoxin-like"/>
    <property type="match status" value="1"/>
</dbReference>
<protein>
    <recommendedName>
        <fullName evidence="6">Thioredoxin domain-containing protein</fullName>
    </recommendedName>
</protein>
<evidence type="ECO:0000256" key="4">
    <source>
        <dbReference type="ARBA" id="ARBA00023157"/>
    </source>
</evidence>
<dbReference type="PANTHER" id="PTHR13887:SF14">
    <property type="entry name" value="DISULFIDE BOND FORMATION PROTEIN D"/>
    <property type="match status" value="1"/>
</dbReference>
<dbReference type="PROSITE" id="PS51352">
    <property type="entry name" value="THIOREDOXIN_2"/>
    <property type="match status" value="1"/>
</dbReference>
<comment type="similarity">
    <text evidence="1">Belongs to the thioredoxin family. DsbA subfamily.</text>
</comment>
<gene>
    <name evidence="7" type="ORF">A3G46_00450</name>
</gene>
<keyword evidence="5" id="KW-0676">Redox-active center</keyword>
<dbReference type="Proteomes" id="UP000177276">
    <property type="component" value="Unassembled WGS sequence"/>
</dbReference>
<feature type="domain" description="Thioredoxin" evidence="6">
    <location>
        <begin position="6"/>
        <end position="216"/>
    </location>
</feature>
<evidence type="ECO:0000256" key="2">
    <source>
        <dbReference type="ARBA" id="ARBA00022729"/>
    </source>
</evidence>
<evidence type="ECO:0000313" key="7">
    <source>
        <dbReference type="EMBL" id="OHB12128.1"/>
    </source>
</evidence>
<dbReference type="PANTHER" id="PTHR13887">
    <property type="entry name" value="GLUTATHIONE S-TRANSFERASE KAPPA"/>
    <property type="match status" value="1"/>
</dbReference>
<dbReference type="InterPro" id="IPR036249">
    <property type="entry name" value="Thioredoxin-like_sf"/>
</dbReference>
<organism evidence="7 8">
    <name type="scientific">Candidatus Zambryskibacteria bacterium RIFCSPLOWO2_12_FULL_39_16</name>
    <dbReference type="NCBI Taxonomy" id="1802775"/>
    <lineage>
        <taxon>Bacteria</taxon>
        <taxon>Candidatus Zambryskiibacteriota</taxon>
    </lineage>
</organism>
<comment type="caution">
    <text evidence="7">The sequence shown here is derived from an EMBL/GenBank/DDBJ whole genome shotgun (WGS) entry which is preliminary data.</text>
</comment>
<dbReference type="InterPro" id="IPR012336">
    <property type="entry name" value="Thioredoxin-like_fold"/>
</dbReference>
<keyword evidence="3" id="KW-0560">Oxidoreductase</keyword>
<dbReference type="Pfam" id="PF13462">
    <property type="entry name" value="Thioredoxin_4"/>
    <property type="match status" value="1"/>
</dbReference>
<proteinExistence type="inferred from homology"/>
<evidence type="ECO:0000259" key="6">
    <source>
        <dbReference type="PROSITE" id="PS51352"/>
    </source>
</evidence>